<dbReference type="Gene3D" id="3.40.50.300">
    <property type="entry name" value="P-loop containing nucleotide triphosphate hydrolases"/>
    <property type="match status" value="1"/>
</dbReference>
<accession>A0ABD3MSU9</accession>
<feature type="compositionally biased region" description="Polar residues" evidence="7">
    <location>
        <begin position="295"/>
        <end position="317"/>
    </location>
</feature>
<feature type="compositionally biased region" description="Polar residues" evidence="7">
    <location>
        <begin position="161"/>
        <end position="175"/>
    </location>
</feature>
<dbReference type="PANTHER" id="PTHR43381">
    <property type="entry name" value="TRANSLATION INITIATION FACTOR IF-2-RELATED"/>
    <property type="match status" value="1"/>
</dbReference>
<feature type="region of interest" description="Disordered" evidence="7">
    <location>
        <begin position="414"/>
        <end position="517"/>
    </location>
</feature>
<dbReference type="PRINTS" id="PR00315">
    <property type="entry name" value="ELONGATNFCT"/>
</dbReference>
<evidence type="ECO:0000256" key="6">
    <source>
        <dbReference type="ARBA" id="ARBA00023134"/>
    </source>
</evidence>
<dbReference type="CDD" id="cd03692">
    <property type="entry name" value="mtIF2_IVc"/>
    <property type="match status" value="1"/>
</dbReference>
<evidence type="ECO:0000256" key="1">
    <source>
        <dbReference type="ARBA" id="ARBA00004229"/>
    </source>
</evidence>
<dbReference type="CDD" id="cd01887">
    <property type="entry name" value="IF2_eIF5B"/>
    <property type="match status" value="1"/>
</dbReference>
<dbReference type="InterPro" id="IPR009000">
    <property type="entry name" value="Transl_B-barrel_sf"/>
</dbReference>
<dbReference type="PANTHER" id="PTHR43381:SF20">
    <property type="entry name" value="TRANSLATION INITIATION FACTOR IF-2, MITOCHONDRIAL"/>
    <property type="match status" value="1"/>
</dbReference>
<dbReference type="NCBIfam" id="TIGR00231">
    <property type="entry name" value="small_GTP"/>
    <property type="match status" value="1"/>
</dbReference>
<evidence type="ECO:0000256" key="2">
    <source>
        <dbReference type="ARBA" id="ARBA00007733"/>
    </source>
</evidence>
<dbReference type="AlphaFoldDB" id="A0ABD3MSU9"/>
<gene>
    <name evidence="9" type="ORF">ACHAWU_004518</name>
</gene>
<proteinExistence type="inferred from homology"/>
<dbReference type="InterPro" id="IPR000795">
    <property type="entry name" value="T_Tr_GTP-bd_dom"/>
</dbReference>
<dbReference type="GO" id="GO:0003743">
    <property type="term" value="F:translation initiation factor activity"/>
    <property type="evidence" value="ECO:0007669"/>
    <property type="project" value="UniProtKB-KW"/>
</dbReference>
<feature type="compositionally biased region" description="Low complexity" evidence="7">
    <location>
        <begin position="656"/>
        <end position="671"/>
    </location>
</feature>
<dbReference type="Proteomes" id="UP001530293">
    <property type="component" value="Unassembled WGS sequence"/>
</dbReference>
<dbReference type="InterPro" id="IPR027417">
    <property type="entry name" value="P-loop_NTPase"/>
</dbReference>
<dbReference type="GO" id="GO:0005525">
    <property type="term" value="F:GTP binding"/>
    <property type="evidence" value="ECO:0007669"/>
    <property type="project" value="UniProtKB-KW"/>
</dbReference>
<evidence type="ECO:0000313" key="10">
    <source>
        <dbReference type="Proteomes" id="UP001530293"/>
    </source>
</evidence>
<keyword evidence="6" id="KW-0342">GTP-binding</keyword>
<dbReference type="Gene3D" id="2.40.30.10">
    <property type="entry name" value="Translation factors"/>
    <property type="match status" value="2"/>
</dbReference>
<dbReference type="InterPro" id="IPR005225">
    <property type="entry name" value="Small_GTP-bd"/>
</dbReference>
<feature type="compositionally biased region" description="Low complexity" evidence="7">
    <location>
        <begin position="187"/>
        <end position="217"/>
    </location>
</feature>
<protein>
    <recommendedName>
        <fullName evidence="8">Tr-type G domain-containing protein</fullName>
    </recommendedName>
</protein>
<dbReference type="Pfam" id="PF11987">
    <property type="entry name" value="IF-2"/>
    <property type="match status" value="1"/>
</dbReference>
<feature type="compositionally biased region" description="Low complexity" evidence="7">
    <location>
        <begin position="145"/>
        <end position="160"/>
    </location>
</feature>
<dbReference type="InterPro" id="IPR023115">
    <property type="entry name" value="TIF_IF2_dom3"/>
</dbReference>
<dbReference type="Pfam" id="PF22042">
    <property type="entry name" value="EF-G_D2"/>
    <property type="match status" value="1"/>
</dbReference>
<keyword evidence="5" id="KW-0648">Protein biosynthesis</keyword>
<comment type="subcellular location">
    <subcellularLocation>
        <location evidence="1">Plastid</location>
        <location evidence="1">Chloroplast</location>
    </subcellularLocation>
</comment>
<comment type="caution">
    <text evidence="9">The sequence shown here is derived from an EMBL/GenBank/DDBJ whole genome shotgun (WGS) entry which is preliminary data.</text>
</comment>
<dbReference type="EMBL" id="JALLBG020000078">
    <property type="protein sequence ID" value="KAL3767020.1"/>
    <property type="molecule type" value="Genomic_DNA"/>
</dbReference>
<sequence>MSMSSIGRVDRRDRDNISTSIRSSLAQVESTLQQNMLRSSTSSSTAMICSRGRRMLLDRHAITTNGAVTMIAMPQTTVRDQYSDSPMMQTMRWPRQQQQQRMLSFESFFAEQSSRRNRDAGDDQSGNANAKSSMTTIGGREGQPSSSSFAGAASDSSSNSQLRRQGPSTDFQSSPPVWRNRHHHHQQQQYNQRQQHQQHQQYQPMQQQHQQHQHQNQSDANYVMDRGRQQQPPMQPPLYSSGIENRRNDGEGGNDLINNHADIRDISQLRNTFLKHPNQHPHRRQQQQQQPQQHLQKPSWRTNAAVTSGSTNYQYGRQRQGGEDGGWGNTATGVGTSKSMGTRWTDPPVSPQLSSSSSGAFPNTDGVSSNATNNTNASNNNNNGVKSMEQIMKENAIQRQQSMEQRYVNAGQRVPYNSDEYGNARPGGEGKVLPSASSIPAWRNRNYNGGGRNWSNYNGGRGQQQFQQQQQQQSPSGQGWQRQQRPTTPTSSFQNKNNNKRQQRQRQQLRNALPSSIPKEVRLPSTPLTLVDLSLLLRVRKRTIVRALRSLGERIAYSTANQDSYTISVEMMEYICVELGVDPIKAERKESDLEKAERRALRRRGESDGVDESAKTEEEERYASLPRRSPVVSIMGHVDHGKTTLMDALRRRAVTGMSASKGGAATTSTAGKRADKKQSTAKSRGKGGVNVTDGNVAGTEAGGITQVITAFEVPLPLEEGSEEDGTESISTVCFLDTPGHAAFKKMRQSGSLATDVIVLVVAADDGVSPQTVEIIDMFKSIARSQPQSISLVIAVSKIDKPGIDIDESVMRIENQLMEHEIYTENVLAGGGDEGEFGACQLFPVSGITGEGLDDLVEGLALQSEIMDLRADEEAKGEGIVIDARMEKGLGVVADCVIRWGSVAKGDFVVSGTHGGRVKFLNDVANKPLAKARPSQPVRIVGFKSLPKAGDPIVCAKSEDEAKELIRLRESELINEERAEYENDIKLQVMGTAAKQGTMMQKAQQKYGYDVDDDDKKDDSIYIPVVIKADSHGTLEAVRDALVSIGTDSKLNIVIDPVEMSTGVVTTSDVVMARESDAAIFTFGTVGVADKETKNLAEHDGVSIRNHNIIYRLLEDAKEFFTKYLPIQLEEKIHGRANVQAVFEVTDAKKQSVSIAGLRVADGYLFKSKSKPGSVDEVPLSCFFRVLRNGKLLSPDVEKLQASSLRKVKEDVESVKKGEECGLGLTGFNDLVEGDVVECFSIEEKRAAL</sequence>
<feature type="region of interest" description="Disordered" evidence="7">
    <location>
        <begin position="656"/>
        <end position="694"/>
    </location>
</feature>
<feature type="domain" description="Tr-type G" evidence="8">
    <location>
        <begin position="627"/>
        <end position="869"/>
    </location>
</feature>
<name>A0ABD3MSU9_9STRA</name>
<dbReference type="InterPro" id="IPR036925">
    <property type="entry name" value="TIF_IF2_dom3_sf"/>
</dbReference>
<feature type="compositionally biased region" description="Basic and acidic residues" evidence="7">
    <location>
        <begin position="589"/>
        <end position="622"/>
    </location>
</feature>
<reference evidence="9 10" key="1">
    <citation type="submission" date="2024-10" db="EMBL/GenBank/DDBJ databases">
        <title>Updated reference genomes for cyclostephanoid diatoms.</title>
        <authorList>
            <person name="Roberts W.R."/>
            <person name="Alverson A.J."/>
        </authorList>
    </citation>
    <scope>NUCLEOTIDE SEQUENCE [LARGE SCALE GENOMIC DNA]</scope>
    <source>
        <strain evidence="9 10">AJA232-27</strain>
    </source>
</reference>
<feature type="compositionally biased region" description="Polar residues" evidence="7">
    <location>
        <begin position="124"/>
        <end position="136"/>
    </location>
</feature>
<feature type="region of interest" description="Disordered" evidence="7">
    <location>
        <begin position="110"/>
        <end position="258"/>
    </location>
</feature>
<evidence type="ECO:0000256" key="3">
    <source>
        <dbReference type="ARBA" id="ARBA00022540"/>
    </source>
</evidence>
<organism evidence="9 10">
    <name type="scientific">Discostella pseudostelligera</name>
    <dbReference type="NCBI Taxonomy" id="259834"/>
    <lineage>
        <taxon>Eukaryota</taxon>
        <taxon>Sar</taxon>
        <taxon>Stramenopiles</taxon>
        <taxon>Ochrophyta</taxon>
        <taxon>Bacillariophyta</taxon>
        <taxon>Coscinodiscophyceae</taxon>
        <taxon>Thalassiosirophycidae</taxon>
        <taxon>Stephanodiscales</taxon>
        <taxon>Stephanodiscaceae</taxon>
        <taxon>Discostella</taxon>
    </lineage>
</organism>
<dbReference type="GO" id="GO:0009507">
    <property type="term" value="C:chloroplast"/>
    <property type="evidence" value="ECO:0007669"/>
    <property type="project" value="UniProtKB-SubCell"/>
</dbReference>
<keyword evidence="3" id="KW-0396">Initiation factor</keyword>
<feature type="compositionally biased region" description="Polar residues" evidence="7">
    <location>
        <begin position="329"/>
        <end position="342"/>
    </location>
</feature>
<feature type="region of interest" description="Disordered" evidence="7">
    <location>
        <begin position="277"/>
        <end position="384"/>
    </location>
</feature>
<dbReference type="Pfam" id="PF00009">
    <property type="entry name" value="GTP_EFTU"/>
    <property type="match status" value="1"/>
</dbReference>
<evidence type="ECO:0000259" key="8">
    <source>
        <dbReference type="PROSITE" id="PS51722"/>
    </source>
</evidence>
<evidence type="ECO:0000256" key="5">
    <source>
        <dbReference type="ARBA" id="ARBA00022917"/>
    </source>
</evidence>
<dbReference type="FunFam" id="3.40.50.10050:FF:000001">
    <property type="entry name" value="Translation initiation factor IF-2"/>
    <property type="match status" value="1"/>
</dbReference>
<keyword evidence="4" id="KW-0547">Nucleotide-binding</keyword>
<keyword evidence="10" id="KW-1185">Reference proteome</keyword>
<dbReference type="SUPFAM" id="SSF52156">
    <property type="entry name" value="Initiation factor IF2/eIF5b, domain 3"/>
    <property type="match status" value="1"/>
</dbReference>
<dbReference type="SUPFAM" id="SSF52540">
    <property type="entry name" value="P-loop containing nucleoside triphosphate hydrolases"/>
    <property type="match status" value="1"/>
</dbReference>
<feature type="compositionally biased region" description="Low complexity" evidence="7">
    <location>
        <begin position="368"/>
        <end position="383"/>
    </location>
</feature>
<dbReference type="InterPro" id="IPR053905">
    <property type="entry name" value="EF-G-like_DII"/>
</dbReference>
<dbReference type="PROSITE" id="PS51722">
    <property type="entry name" value="G_TR_2"/>
    <property type="match status" value="1"/>
</dbReference>
<dbReference type="Gene3D" id="3.40.50.10050">
    <property type="entry name" value="Translation initiation factor IF- 2, domain 3"/>
    <property type="match status" value="1"/>
</dbReference>
<dbReference type="SUPFAM" id="SSF50447">
    <property type="entry name" value="Translation proteins"/>
    <property type="match status" value="2"/>
</dbReference>
<feature type="compositionally biased region" description="Low complexity" evidence="7">
    <location>
        <begin position="442"/>
        <end position="485"/>
    </location>
</feature>
<evidence type="ECO:0000256" key="7">
    <source>
        <dbReference type="SAM" id="MobiDB-lite"/>
    </source>
</evidence>
<evidence type="ECO:0000256" key="4">
    <source>
        <dbReference type="ARBA" id="ARBA00022741"/>
    </source>
</evidence>
<feature type="region of interest" description="Disordered" evidence="7">
    <location>
        <begin position="589"/>
        <end position="625"/>
    </location>
</feature>
<dbReference type="InterPro" id="IPR015760">
    <property type="entry name" value="TIF_IF2"/>
</dbReference>
<evidence type="ECO:0000313" key="9">
    <source>
        <dbReference type="EMBL" id="KAL3767020.1"/>
    </source>
</evidence>
<comment type="similarity">
    <text evidence="2">Belongs to the TRAFAC class translation factor GTPase superfamily. Classic translation factor GTPase family. IF-2 subfamily.</text>
</comment>